<dbReference type="Pfam" id="PF00990">
    <property type="entry name" value="GGDEF"/>
    <property type="match status" value="1"/>
</dbReference>
<protein>
    <submittedName>
        <fullName evidence="3">Diguanylate cyclase</fullName>
        <ecNumber evidence="3">2.7.7.65</ecNumber>
    </submittedName>
</protein>
<dbReference type="RefSeq" id="WP_380858931.1">
    <property type="nucleotide sequence ID" value="NZ_JBHRXV010000004.1"/>
</dbReference>
<sequence>MAVAAVSAVGRWLTGGAPPKVRDRLLTTLIQRRPAVYISCAALLIMSVAAAIITRSGWAFAWLAIDAVLIAYRLYLSFRYDDGIRPPTEGREAVVASSFVLFVIFGLGCAASISTADPTLTLMAVISVMGVFAGLVSRWAAFPRLTLVTITLVGAPVCWSLAVLAGGAVWLAALQFALIGVTTSAQTIQNHHILVRMLRAEQRNWQMARTDLLTGLGNRAQLYEELNGACSRLRATPGEAGFALLYVDLDGFKTVNDTHGHAVGDKLLERIGRSLAAALDGDDRAYRIGGDEFLVVMPRADAARAEALATKIMAVIGASHDIDLPARVRVTASIGIALAPDDGCDAQLLIAHADRALYNAKRDGKDRFARYAA</sequence>
<reference evidence="4" key="1">
    <citation type="journal article" date="2019" name="Int. J. Syst. Evol. Microbiol.">
        <title>The Global Catalogue of Microorganisms (GCM) 10K type strain sequencing project: providing services to taxonomists for standard genome sequencing and annotation.</title>
        <authorList>
            <consortium name="The Broad Institute Genomics Platform"/>
            <consortium name="The Broad Institute Genome Sequencing Center for Infectious Disease"/>
            <person name="Wu L."/>
            <person name="Ma J."/>
        </authorList>
    </citation>
    <scope>NUCLEOTIDE SEQUENCE [LARGE SCALE GENOMIC DNA]</scope>
    <source>
        <strain evidence="4">KCTC 42644</strain>
    </source>
</reference>
<dbReference type="GO" id="GO:0052621">
    <property type="term" value="F:diguanylate cyclase activity"/>
    <property type="evidence" value="ECO:0007669"/>
    <property type="project" value="UniProtKB-EC"/>
</dbReference>
<dbReference type="InterPro" id="IPR043128">
    <property type="entry name" value="Rev_trsase/Diguanyl_cyclase"/>
</dbReference>
<keyword evidence="1" id="KW-1133">Transmembrane helix</keyword>
<dbReference type="PROSITE" id="PS50887">
    <property type="entry name" value="GGDEF"/>
    <property type="match status" value="1"/>
</dbReference>
<evidence type="ECO:0000313" key="3">
    <source>
        <dbReference type="EMBL" id="MFC3712311.1"/>
    </source>
</evidence>
<organism evidence="3 4">
    <name type="scientific">Sphingoaurantiacus capsulatus</name>
    <dbReference type="NCBI Taxonomy" id="1771310"/>
    <lineage>
        <taxon>Bacteria</taxon>
        <taxon>Pseudomonadati</taxon>
        <taxon>Pseudomonadota</taxon>
        <taxon>Alphaproteobacteria</taxon>
        <taxon>Sphingomonadales</taxon>
        <taxon>Sphingosinicellaceae</taxon>
        <taxon>Sphingoaurantiacus</taxon>
    </lineage>
</organism>
<comment type="caution">
    <text evidence="3">The sequence shown here is derived from an EMBL/GenBank/DDBJ whole genome shotgun (WGS) entry which is preliminary data.</text>
</comment>
<dbReference type="EC" id="2.7.7.65" evidence="3"/>
<keyword evidence="3" id="KW-0808">Transferase</keyword>
<gene>
    <name evidence="3" type="ORF">ACFOMD_07005</name>
</gene>
<feature type="transmembrane region" description="Helical" evidence="1">
    <location>
        <begin position="95"/>
        <end position="114"/>
    </location>
</feature>
<evidence type="ECO:0000259" key="2">
    <source>
        <dbReference type="PROSITE" id="PS50887"/>
    </source>
</evidence>
<dbReference type="Proteomes" id="UP001595615">
    <property type="component" value="Unassembled WGS sequence"/>
</dbReference>
<evidence type="ECO:0000313" key="4">
    <source>
        <dbReference type="Proteomes" id="UP001595615"/>
    </source>
</evidence>
<name>A0ABV7X8S3_9SPHN</name>
<dbReference type="InterPro" id="IPR029787">
    <property type="entry name" value="Nucleotide_cyclase"/>
</dbReference>
<keyword evidence="1" id="KW-0812">Transmembrane</keyword>
<dbReference type="Gene3D" id="3.30.70.270">
    <property type="match status" value="1"/>
</dbReference>
<dbReference type="NCBIfam" id="TIGR00254">
    <property type="entry name" value="GGDEF"/>
    <property type="match status" value="1"/>
</dbReference>
<accession>A0ABV7X8S3</accession>
<keyword evidence="3" id="KW-0548">Nucleotidyltransferase</keyword>
<dbReference type="CDD" id="cd01949">
    <property type="entry name" value="GGDEF"/>
    <property type="match status" value="1"/>
</dbReference>
<feature type="transmembrane region" description="Helical" evidence="1">
    <location>
        <begin position="147"/>
        <end position="173"/>
    </location>
</feature>
<feature type="transmembrane region" description="Helical" evidence="1">
    <location>
        <begin position="120"/>
        <end position="140"/>
    </location>
</feature>
<dbReference type="SMART" id="SM00267">
    <property type="entry name" value="GGDEF"/>
    <property type="match status" value="1"/>
</dbReference>
<feature type="transmembrane region" description="Helical" evidence="1">
    <location>
        <begin position="59"/>
        <end position="75"/>
    </location>
</feature>
<evidence type="ECO:0000256" key="1">
    <source>
        <dbReference type="SAM" id="Phobius"/>
    </source>
</evidence>
<feature type="domain" description="GGDEF" evidence="2">
    <location>
        <begin position="240"/>
        <end position="373"/>
    </location>
</feature>
<dbReference type="EMBL" id="JBHRXV010000004">
    <property type="protein sequence ID" value="MFC3712311.1"/>
    <property type="molecule type" value="Genomic_DNA"/>
</dbReference>
<dbReference type="PANTHER" id="PTHR46663">
    <property type="entry name" value="DIGUANYLATE CYCLASE DGCT-RELATED"/>
    <property type="match status" value="1"/>
</dbReference>
<dbReference type="InterPro" id="IPR000160">
    <property type="entry name" value="GGDEF_dom"/>
</dbReference>
<keyword evidence="1" id="KW-0472">Membrane</keyword>
<dbReference type="SUPFAM" id="SSF55073">
    <property type="entry name" value="Nucleotide cyclase"/>
    <property type="match status" value="1"/>
</dbReference>
<keyword evidence="4" id="KW-1185">Reference proteome</keyword>
<feature type="transmembrane region" description="Helical" evidence="1">
    <location>
        <begin position="34"/>
        <end position="53"/>
    </location>
</feature>
<dbReference type="PANTHER" id="PTHR46663:SF4">
    <property type="entry name" value="DIGUANYLATE CYCLASE DGCT-RELATED"/>
    <property type="match status" value="1"/>
</dbReference>
<dbReference type="InterPro" id="IPR052163">
    <property type="entry name" value="DGC-Regulatory_Protein"/>
</dbReference>
<proteinExistence type="predicted"/>